<name>A0A3D9HZZ0_9BACL</name>
<feature type="transmembrane region" description="Helical" evidence="1">
    <location>
        <begin position="65"/>
        <end position="83"/>
    </location>
</feature>
<dbReference type="Proteomes" id="UP000256869">
    <property type="component" value="Unassembled WGS sequence"/>
</dbReference>
<protein>
    <recommendedName>
        <fullName evidence="4">DUF3899 domain-containing protein</fullName>
    </recommendedName>
</protein>
<proteinExistence type="predicted"/>
<accession>A0A3D9HZZ0</accession>
<comment type="caution">
    <text evidence="2">The sequence shown here is derived from an EMBL/GenBank/DDBJ whole genome shotgun (WGS) entry which is preliminary data.</text>
</comment>
<keyword evidence="1" id="KW-0472">Membrane</keyword>
<sequence>MTLAQISDYLFLGSLGLLIVTLFVKGRGMLGYMVDESGATTDLQLKEHNHLEVTKNQDTFVRTIFKSYFVWISIIGMITAILITL</sequence>
<reference evidence="2 3" key="1">
    <citation type="submission" date="2018-07" db="EMBL/GenBank/DDBJ databases">
        <title>Genomic Encyclopedia of Type Strains, Phase III (KMG-III): the genomes of soil and plant-associated and newly described type strains.</title>
        <authorList>
            <person name="Whitman W."/>
        </authorList>
    </citation>
    <scope>NUCLEOTIDE SEQUENCE [LARGE SCALE GENOMIC DNA]</scope>
    <source>
        <strain evidence="2 3">CECT 8236</strain>
    </source>
</reference>
<keyword evidence="1" id="KW-0812">Transmembrane</keyword>
<keyword evidence="3" id="KW-1185">Reference proteome</keyword>
<dbReference type="AlphaFoldDB" id="A0A3D9HZZ0"/>
<keyword evidence="1" id="KW-1133">Transmembrane helix</keyword>
<evidence type="ECO:0008006" key="4">
    <source>
        <dbReference type="Google" id="ProtNLM"/>
    </source>
</evidence>
<evidence type="ECO:0000313" key="2">
    <source>
        <dbReference type="EMBL" id="RED55067.1"/>
    </source>
</evidence>
<evidence type="ECO:0000256" key="1">
    <source>
        <dbReference type="SAM" id="Phobius"/>
    </source>
</evidence>
<evidence type="ECO:0000313" key="3">
    <source>
        <dbReference type="Proteomes" id="UP000256869"/>
    </source>
</evidence>
<dbReference type="OrthoDB" id="2638090at2"/>
<feature type="transmembrane region" description="Helical" evidence="1">
    <location>
        <begin position="6"/>
        <end position="24"/>
    </location>
</feature>
<gene>
    <name evidence="2" type="ORF">DFP95_1192</name>
</gene>
<dbReference type="EMBL" id="QRDY01000019">
    <property type="protein sequence ID" value="RED55067.1"/>
    <property type="molecule type" value="Genomic_DNA"/>
</dbReference>
<organism evidence="2 3">
    <name type="scientific">Cohnella lupini</name>
    <dbReference type="NCBI Taxonomy" id="1294267"/>
    <lineage>
        <taxon>Bacteria</taxon>
        <taxon>Bacillati</taxon>
        <taxon>Bacillota</taxon>
        <taxon>Bacilli</taxon>
        <taxon>Bacillales</taxon>
        <taxon>Paenibacillaceae</taxon>
        <taxon>Cohnella</taxon>
    </lineage>
</organism>
<dbReference type="RefSeq" id="WP_115994937.1">
    <property type="nucleotide sequence ID" value="NZ_QRDY01000019.1"/>
</dbReference>